<dbReference type="Proteomes" id="UP000028933">
    <property type="component" value="Chromosome"/>
</dbReference>
<dbReference type="CDD" id="cd04301">
    <property type="entry name" value="NAT_SF"/>
    <property type="match status" value="1"/>
</dbReference>
<dbReference type="RefSeq" id="WP_024563829.1">
    <property type="nucleotide sequence ID" value="NZ_CP007547.1"/>
</dbReference>
<dbReference type="STRING" id="1338011.BD94_0035"/>
<organism evidence="2 3">
    <name type="scientific">Elizabethkingia anophelis NUHP1</name>
    <dbReference type="NCBI Taxonomy" id="1338011"/>
    <lineage>
        <taxon>Bacteria</taxon>
        <taxon>Pseudomonadati</taxon>
        <taxon>Bacteroidota</taxon>
        <taxon>Flavobacteriia</taxon>
        <taxon>Flavobacteriales</taxon>
        <taxon>Weeksellaceae</taxon>
        <taxon>Elizabethkingia</taxon>
    </lineage>
</organism>
<gene>
    <name evidence="2" type="ORF">BD94_0035</name>
</gene>
<dbReference type="SUPFAM" id="SSF55729">
    <property type="entry name" value="Acyl-CoA N-acyltransferases (Nat)"/>
    <property type="match status" value="1"/>
</dbReference>
<proteinExistence type="predicted"/>
<dbReference type="Gene3D" id="3.40.630.30">
    <property type="match status" value="1"/>
</dbReference>
<dbReference type="Pfam" id="PF00583">
    <property type="entry name" value="Acetyltransf_1"/>
    <property type="match status" value="1"/>
</dbReference>
<name>A0A077EE92_9FLAO</name>
<dbReference type="AlphaFoldDB" id="A0A077EE92"/>
<protein>
    <submittedName>
        <fullName evidence="2">Acetyltransferase</fullName>
    </submittedName>
</protein>
<evidence type="ECO:0000313" key="3">
    <source>
        <dbReference type="Proteomes" id="UP000028933"/>
    </source>
</evidence>
<reference evidence="2 3" key="1">
    <citation type="journal article" date="2013" name="Lancet">
        <title>First case of E anophelis outbreak in an intensive-care unit.</title>
        <authorList>
            <person name="Teo J."/>
            <person name="Tan S.Y."/>
            <person name="Tay M."/>
            <person name="Ding Y."/>
            <person name="Kjelleberg S."/>
            <person name="Givskov M."/>
            <person name="Lin R.T."/>
            <person name="Yang L."/>
        </authorList>
    </citation>
    <scope>NUCLEOTIDE SEQUENCE [LARGE SCALE GENOMIC DNA]</scope>
    <source>
        <strain evidence="2 3">NUHP1</strain>
    </source>
</reference>
<dbReference type="eggNOG" id="COG0456">
    <property type="taxonomic scope" value="Bacteria"/>
</dbReference>
<dbReference type="HOGENOM" id="CLU_013985_13_0_10"/>
<feature type="domain" description="N-acetyltransferase" evidence="1">
    <location>
        <begin position="4"/>
        <end position="170"/>
    </location>
</feature>
<evidence type="ECO:0000259" key="1">
    <source>
        <dbReference type="PROSITE" id="PS51186"/>
    </source>
</evidence>
<dbReference type="PROSITE" id="PS51186">
    <property type="entry name" value="GNAT"/>
    <property type="match status" value="1"/>
</dbReference>
<evidence type="ECO:0000313" key="2">
    <source>
        <dbReference type="EMBL" id="AIL43810.1"/>
    </source>
</evidence>
<keyword evidence="2" id="KW-0808">Transferase</keyword>
<dbReference type="EMBL" id="CP007547">
    <property type="protein sequence ID" value="AIL43810.1"/>
    <property type="molecule type" value="Genomic_DNA"/>
</dbReference>
<dbReference type="GO" id="GO:0016747">
    <property type="term" value="F:acyltransferase activity, transferring groups other than amino-acyl groups"/>
    <property type="evidence" value="ECO:0007669"/>
    <property type="project" value="InterPro"/>
</dbReference>
<sequence>MEEIIFRQAEGKDKHIIWEILQQAIERRRNDGSNQWQDGYPNLQTVENDIKKGQGYVLILNDEVITYAALIFNDEPAYEAIQGKWLTDGDFMVVHRVAVSEKAAGKGIVKKLFGMLEDFAKSHQVYSIKVDTNFDNLAMLAILEKLGYTYCGEVIFRENFRKAYEKVLTA</sequence>
<accession>A0A077EE92</accession>
<dbReference type="KEGG" id="eao:BD94_0035"/>
<dbReference type="InterPro" id="IPR016181">
    <property type="entry name" value="Acyl_CoA_acyltransferase"/>
</dbReference>
<dbReference type="InterPro" id="IPR000182">
    <property type="entry name" value="GNAT_dom"/>
</dbReference>